<comment type="catalytic activity">
    <reaction evidence="1">
        <text>Thiol-dependent hydrolysis of ester, thioester, amide, peptide and isopeptide bonds formed by the C-terminal Gly of ubiquitin (a 76-residue protein attached to proteins as an intracellular targeting signal).</text>
        <dbReference type="EC" id="3.4.19.12"/>
    </reaction>
</comment>
<dbReference type="SUPFAM" id="SSF52540">
    <property type="entry name" value="P-loop containing nucleoside triphosphate hydrolases"/>
    <property type="match status" value="1"/>
</dbReference>
<dbReference type="PANTHER" id="PTHR13367">
    <property type="entry name" value="UBIQUITIN THIOESTERASE"/>
    <property type="match status" value="1"/>
</dbReference>
<dbReference type="InterPro" id="IPR051346">
    <property type="entry name" value="OTU_Deubiquitinase"/>
</dbReference>
<dbReference type="Proteomes" id="UP000682733">
    <property type="component" value="Unassembled WGS sequence"/>
</dbReference>
<sequence>MSVFLRDMMRLSERVLVMIQPSLAEFLQKASYQSLNDFAAIYWAVIRSKGTMDCKWKKRKKDVYDGWYDGQYVSAQISIVCLRGTFLVSGMTVGFLPEKVTSNELFVRVFDHYIFEVQATESSNTYITKYSYHGDRRVQYEFHFDDRTDRLTVHERHIRTKEMFELIPPSCFEAELPDTFVSSHSHWRNINDQTIEFRPIHFSDSDFLNHKPYVLTMETGYVTTTESANTQILVSRSSPFFQNLVMQYFVRLDDEPYLYMMRDDALDVIEKKIPQTDVIIHTHVSRLGIAFKYNASSNNITSREYSDMYVDKDQWLETLTGLKSGLLLSPTTATNKKREHYQSRKLIVPFGQVYAGERSFAGHQTVTIQRSSSMLFPHQYFVFILNDRLRIVQATDSPTGWLYLALLHAITSHPLPDQYTGMTGMERTFQLLNSAGCWTDQPFDSLSLNILRQITLISPKVNYYPEHLTCMLKIDWNSDCIPYSLQHFGYYLIAKKLIDTSHQLNFMHPSSFPGKMSKLKGGDEENDERSLAKLHWDYRDSYNPTARLSAEMEAEITTSSATRYQPAPQHGSTVINPEQIHLVDDMYKNEDVRLKDSWELCWFPLSRWLTDEYQLKAVWIGLLKLADSVKISAADNEEFEKELSNTPHSNWAPSEHLPWLILELEMNTTIREIQVNVARHMMQSKLSTGDTTVKNIVMQMNMGEGKTSVIIPMLALSLCSPLSSLVRVVVLRSLFSMNYQSLRFKLGGLLNRRIFPFACRRDMNFTYVQINQVFDRLKQGLRNCDVVLISPEYILSFDLLTIDKCRRNEFETGRSMLTVQRWLKTFARDVLDESDEILHVKYQLIYTVGGQQQVDGDTNSSVDHLVDRFPLNDIQLFLIVRGLLSAEVQFVAFKKRYRVNYGVSLNPRFNRLMAVPFRAKDVAADKTEFGHPDYDLPELQKTSAIVVNNLLQSENENYQSLPINATSDAILNEIVNYKSMINIILDVGALFIDGTNREIGVKWLKLSNKAPIDYAVYLESDSIFVCDRQFHHHSFLTSPASERLDRCVIYLDEVHTRGTDFKFPTGFEAAVTLGNSLTKDSFVQACMRMHKLGKGHSLTFWSSDEVHRQITTLKRGSPGQSPEVQIHNQNDPVRVKDILRWVYENSQQATWDGLHHWAAQSLSFQRKVDTFWSIHWTDHQQVFTDKMMEELARECLEPEIIELKRMYGAPRVLQTISEIYVIRYQHCSIRSSADTHDAVLKRLRAYGGSKQRLSQLLDEEQQRELEQELEEERQVARPPPVRPRQPILHKAIKRLCNTDGPMLNLGQFTSVFRPLVYAFTGTTFSQDCSVNSWQPHFSVSTEFQRVILAKGESLDPFLRPPRWIMVYRRQHIILSALLKPIGC</sequence>
<feature type="domain" description="DUF3638" evidence="7">
    <location>
        <begin position="648"/>
        <end position="858"/>
    </location>
</feature>
<dbReference type="EC" id="3.4.19.12" evidence="2"/>
<keyword evidence="5" id="KW-0378">Hydrolase</keyword>
<evidence type="ECO:0000256" key="5">
    <source>
        <dbReference type="ARBA" id="ARBA00022801"/>
    </source>
</evidence>
<keyword evidence="4" id="KW-0833">Ubl conjugation pathway</keyword>
<evidence type="ECO:0000256" key="1">
    <source>
        <dbReference type="ARBA" id="ARBA00000707"/>
    </source>
</evidence>
<dbReference type="Pfam" id="PF12359">
    <property type="entry name" value="DUF3645"/>
    <property type="match status" value="1"/>
</dbReference>
<gene>
    <name evidence="9" type="ORF">OVA965_LOCUS17001</name>
    <name evidence="10" type="ORF">TMI583_LOCUS17011</name>
</gene>
<dbReference type="PANTHER" id="PTHR13367:SF33">
    <property type="entry name" value="P-LOOP CONTAINING NUCLEOSIDE TRIPHOSPHATE HYDROLASE PROTEIN"/>
    <property type="match status" value="1"/>
</dbReference>
<dbReference type="InterPro" id="IPR022099">
    <property type="entry name" value="DUF3638"/>
</dbReference>
<dbReference type="GO" id="GO:0006508">
    <property type="term" value="P:proteolysis"/>
    <property type="evidence" value="ECO:0007669"/>
    <property type="project" value="UniProtKB-KW"/>
</dbReference>
<protein>
    <recommendedName>
        <fullName evidence="2">ubiquitinyl hydrolase 1</fullName>
        <ecNumber evidence="2">3.4.19.12</ecNumber>
    </recommendedName>
</protein>
<name>A0A8S2JY47_9BILA</name>
<proteinExistence type="predicted"/>
<dbReference type="Proteomes" id="UP000677228">
    <property type="component" value="Unassembled WGS sequence"/>
</dbReference>
<dbReference type="EMBL" id="CAJNOK010008034">
    <property type="protein sequence ID" value="CAF1052284.1"/>
    <property type="molecule type" value="Genomic_DNA"/>
</dbReference>
<dbReference type="Pfam" id="PF12340">
    <property type="entry name" value="DUF3638"/>
    <property type="match status" value="1"/>
</dbReference>
<dbReference type="InterPro" id="IPR022105">
    <property type="entry name" value="DUF3645"/>
</dbReference>
<organism evidence="10 11">
    <name type="scientific">Didymodactylos carnosus</name>
    <dbReference type="NCBI Taxonomy" id="1234261"/>
    <lineage>
        <taxon>Eukaryota</taxon>
        <taxon>Metazoa</taxon>
        <taxon>Spiralia</taxon>
        <taxon>Gnathifera</taxon>
        <taxon>Rotifera</taxon>
        <taxon>Eurotatoria</taxon>
        <taxon>Bdelloidea</taxon>
        <taxon>Philodinida</taxon>
        <taxon>Philodinidae</taxon>
        <taxon>Didymodactylos</taxon>
    </lineage>
</organism>
<evidence type="ECO:0000256" key="4">
    <source>
        <dbReference type="ARBA" id="ARBA00022786"/>
    </source>
</evidence>
<keyword evidence="3" id="KW-0645">Protease</keyword>
<evidence type="ECO:0000313" key="10">
    <source>
        <dbReference type="EMBL" id="CAF3818888.1"/>
    </source>
</evidence>
<evidence type="ECO:0000256" key="6">
    <source>
        <dbReference type="ARBA" id="ARBA00022807"/>
    </source>
</evidence>
<evidence type="ECO:0000259" key="7">
    <source>
        <dbReference type="Pfam" id="PF12340"/>
    </source>
</evidence>
<dbReference type="InterPro" id="IPR027417">
    <property type="entry name" value="P-loop_NTPase"/>
</dbReference>
<evidence type="ECO:0000256" key="3">
    <source>
        <dbReference type="ARBA" id="ARBA00022670"/>
    </source>
</evidence>
<comment type="caution">
    <text evidence="10">The sequence shown here is derived from an EMBL/GenBank/DDBJ whole genome shotgun (WGS) entry which is preliminary data.</text>
</comment>
<accession>A0A8S2JY47</accession>
<evidence type="ECO:0000313" key="11">
    <source>
        <dbReference type="Proteomes" id="UP000682733"/>
    </source>
</evidence>
<evidence type="ECO:0000313" key="9">
    <source>
        <dbReference type="EMBL" id="CAF1052284.1"/>
    </source>
</evidence>
<reference evidence="10" key="1">
    <citation type="submission" date="2021-02" db="EMBL/GenBank/DDBJ databases">
        <authorList>
            <person name="Nowell W R."/>
        </authorList>
    </citation>
    <scope>NUCLEOTIDE SEQUENCE</scope>
</reference>
<keyword evidence="6" id="KW-0788">Thiol protease</keyword>
<evidence type="ECO:0000256" key="2">
    <source>
        <dbReference type="ARBA" id="ARBA00012759"/>
    </source>
</evidence>
<dbReference type="EMBL" id="CAJOBA010008047">
    <property type="protein sequence ID" value="CAF3818888.1"/>
    <property type="molecule type" value="Genomic_DNA"/>
</dbReference>
<feature type="domain" description="DUF3645" evidence="8">
    <location>
        <begin position="911"/>
        <end position="933"/>
    </location>
</feature>
<dbReference type="GO" id="GO:0004843">
    <property type="term" value="F:cysteine-type deubiquitinase activity"/>
    <property type="evidence" value="ECO:0007669"/>
    <property type="project" value="UniProtKB-EC"/>
</dbReference>
<evidence type="ECO:0000259" key="8">
    <source>
        <dbReference type="Pfam" id="PF12359"/>
    </source>
</evidence>